<dbReference type="Proteomes" id="UP001176021">
    <property type="component" value="Unassembled WGS sequence"/>
</dbReference>
<reference evidence="1" key="1">
    <citation type="submission" date="2022-05" db="EMBL/GenBank/DDBJ databases">
        <title>Expanded diversity of anoxic marine methylotrophy in a Black Sea sulfate reducing microorganism.</title>
        <authorList>
            <person name="Fischer P.Q."/>
            <person name="Stams A.J.M."/>
            <person name="Villanueva L."/>
            <person name="Sousa D.Z."/>
        </authorList>
    </citation>
    <scope>NUCLEOTIDE SEQUENCE</scope>
    <source>
        <strain evidence="1">P130</strain>
    </source>
</reference>
<evidence type="ECO:0000313" key="2">
    <source>
        <dbReference type="Proteomes" id="UP001176021"/>
    </source>
</evidence>
<protein>
    <submittedName>
        <fullName evidence="1">Uncharacterized protein</fullName>
    </submittedName>
</protein>
<proteinExistence type="predicted"/>
<sequence length="67" mass="7720">MGHKKTPPCNRQFLLFKLSTTRGAYHNRLRGFLHGVAYFCEMYQIDNESEMGQLIVILCAVPALRSF</sequence>
<gene>
    <name evidence="1" type="ORF">M8H41_18100</name>
</gene>
<feature type="non-terminal residue" evidence="1">
    <location>
        <position position="1"/>
    </location>
</feature>
<dbReference type="RefSeq" id="WP_302049568.1">
    <property type="nucleotide sequence ID" value="NZ_JAMJEV010000016.1"/>
</dbReference>
<accession>A0ABT8QW68</accession>
<evidence type="ECO:0000313" key="1">
    <source>
        <dbReference type="EMBL" id="MDO0824749.1"/>
    </source>
</evidence>
<organism evidence="1 2">
    <name type="scientific">Desulfosporosinus nitroreducens</name>
    <dbReference type="NCBI Taxonomy" id="2018668"/>
    <lineage>
        <taxon>Bacteria</taxon>
        <taxon>Bacillati</taxon>
        <taxon>Bacillota</taxon>
        <taxon>Clostridia</taxon>
        <taxon>Eubacteriales</taxon>
        <taxon>Desulfitobacteriaceae</taxon>
        <taxon>Desulfosporosinus</taxon>
    </lineage>
</organism>
<comment type="caution">
    <text evidence="1">The sequence shown here is derived from an EMBL/GenBank/DDBJ whole genome shotgun (WGS) entry which is preliminary data.</text>
</comment>
<dbReference type="EMBL" id="JAMJEV010000016">
    <property type="protein sequence ID" value="MDO0824749.1"/>
    <property type="molecule type" value="Genomic_DNA"/>
</dbReference>
<keyword evidence="2" id="KW-1185">Reference proteome</keyword>
<name>A0ABT8QW68_9FIRM</name>